<organism evidence="1 2">
    <name type="scientific">Durusdinium trenchii</name>
    <dbReference type="NCBI Taxonomy" id="1381693"/>
    <lineage>
        <taxon>Eukaryota</taxon>
        <taxon>Sar</taxon>
        <taxon>Alveolata</taxon>
        <taxon>Dinophyceae</taxon>
        <taxon>Suessiales</taxon>
        <taxon>Symbiodiniaceae</taxon>
        <taxon>Durusdinium</taxon>
    </lineage>
</organism>
<evidence type="ECO:0000313" key="1">
    <source>
        <dbReference type="EMBL" id="CAK9023144.1"/>
    </source>
</evidence>
<name>A0ABP0K8K7_9DINO</name>
<accession>A0ABP0K8K7</accession>
<protein>
    <submittedName>
        <fullName evidence="1">Uncharacterized protein</fullName>
    </submittedName>
</protein>
<dbReference type="EMBL" id="CAXAMM010010335">
    <property type="protein sequence ID" value="CAK9023144.1"/>
    <property type="molecule type" value="Genomic_DNA"/>
</dbReference>
<evidence type="ECO:0000313" key="2">
    <source>
        <dbReference type="Proteomes" id="UP001642464"/>
    </source>
</evidence>
<sequence length="134" mass="15721">MQVERFELFREDIEDLVKLTVDKMDMYHLVSAVVLGFTTTIFTEGRIWAASPPSYIAIYFMTIGCGWLYLLMTVWLSMYASISSHSLGVRLRTRYVRLPIPSMQQLYGIASKLNQFEQQGLQKVRLEHFMCCYW</sequence>
<comment type="caution">
    <text evidence="1">The sequence shown here is derived from an EMBL/GenBank/DDBJ whole genome shotgun (WGS) entry which is preliminary data.</text>
</comment>
<proteinExistence type="predicted"/>
<keyword evidence="2" id="KW-1185">Reference proteome</keyword>
<reference evidence="1 2" key="1">
    <citation type="submission" date="2024-02" db="EMBL/GenBank/DDBJ databases">
        <authorList>
            <person name="Chen Y."/>
            <person name="Shah S."/>
            <person name="Dougan E. K."/>
            <person name="Thang M."/>
            <person name="Chan C."/>
        </authorList>
    </citation>
    <scope>NUCLEOTIDE SEQUENCE [LARGE SCALE GENOMIC DNA]</scope>
</reference>
<dbReference type="Proteomes" id="UP001642464">
    <property type="component" value="Unassembled WGS sequence"/>
</dbReference>
<gene>
    <name evidence="1" type="ORF">SCF082_LOCUS16089</name>
</gene>